<accession>A0AAW5QYM3</accession>
<keyword evidence="10" id="KW-1185">Reference proteome</keyword>
<keyword evidence="3 7" id="KW-0547">Nucleotide-binding</keyword>
<keyword evidence="2 7" id="KW-0808">Transferase</keyword>
<keyword evidence="1 7" id="KW-0028">Amino-acid biosynthesis</keyword>
<feature type="binding site" evidence="7">
    <location>
        <begin position="42"/>
        <end position="47"/>
    </location>
    <ligand>
        <name>ATP</name>
        <dbReference type="ChEBI" id="CHEBI:30616"/>
    </ligand>
</feature>
<gene>
    <name evidence="7" type="primary">aroK</name>
    <name evidence="9" type="ORF">MUB46_06310</name>
</gene>
<dbReference type="GO" id="GO:0009073">
    <property type="term" value="P:aromatic amino acid family biosynthetic process"/>
    <property type="evidence" value="ECO:0007669"/>
    <property type="project" value="UniProtKB-KW"/>
</dbReference>
<feature type="binding site" evidence="7">
    <location>
        <position position="110"/>
    </location>
    <ligand>
        <name>substrate</name>
    </ligand>
</feature>
<keyword evidence="5 7" id="KW-0067">ATP-binding</keyword>
<keyword evidence="6 7" id="KW-0057">Aromatic amino acid biosynthesis</keyword>
<dbReference type="NCBIfam" id="NF010552">
    <property type="entry name" value="PRK13946.1"/>
    <property type="match status" value="1"/>
</dbReference>
<dbReference type="CDD" id="cd00464">
    <property type="entry name" value="SK"/>
    <property type="match status" value="1"/>
</dbReference>
<keyword evidence="7" id="KW-0963">Cytoplasm</keyword>
<comment type="subcellular location">
    <subcellularLocation>
        <location evidence="7">Cytoplasm</location>
    </subcellularLocation>
</comment>
<dbReference type="Pfam" id="PF01202">
    <property type="entry name" value="SKI"/>
    <property type="match status" value="1"/>
</dbReference>
<comment type="catalytic activity">
    <reaction evidence="7">
        <text>shikimate + ATP = 3-phosphoshikimate + ADP + H(+)</text>
        <dbReference type="Rhea" id="RHEA:13121"/>
        <dbReference type="ChEBI" id="CHEBI:15378"/>
        <dbReference type="ChEBI" id="CHEBI:30616"/>
        <dbReference type="ChEBI" id="CHEBI:36208"/>
        <dbReference type="ChEBI" id="CHEBI:145989"/>
        <dbReference type="ChEBI" id="CHEBI:456216"/>
        <dbReference type="EC" id="2.7.1.71"/>
    </reaction>
</comment>
<dbReference type="Gene3D" id="3.40.50.300">
    <property type="entry name" value="P-loop containing nucleotide triphosphate hydrolases"/>
    <property type="match status" value="1"/>
</dbReference>
<comment type="pathway">
    <text evidence="7">Metabolic intermediate biosynthesis; chorismate biosynthesis; chorismate from D-erythrose 4-phosphate and phosphoenolpyruvate: step 5/7.</text>
</comment>
<comment type="subunit">
    <text evidence="7">Monomer.</text>
</comment>
<evidence type="ECO:0000256" key="2">
    <source>
        <dbReference type="ARBA" id="ARBA00022679"/>
    </source>
</evidence>
<reference evidence="9 10" key="1">
    <citation type="submission" date="2022-04" db="EMBL/GenBank/DDBJ databases">
        <authorList>
            <person name="Ye Y.-Q."/>
            <person name="Du Z.-J."/>
        </authorList>
    </citation>
    <scope>NUCLEOTIDE SEQUENCE [LARGE SCALE GENOMIC DNA]</scope>
    <source>
        <strain evidence="9 10">A6E488</strain>
    </source>
</reference>
<proteinExistence type="inferred from homology"/>
<comment type="similarity">
    <text evidence="7">Belongs to the shikimate kinase family.</text>
</comment>
<comment type="cofactor">
    <cofactor evidence="7">
        <name>Mg(2+)</name>
        <dbReference type="ChEBI" id="CHEBI:18420"/>
    </cofactor>
    <text evidence="7">Binds 1 Mg(2+) ion per subunit.</text>
</comment>
<keyword evidence="7" id="KW-0479">Metal-binding</keyword>
<feature type="binding site" evidence="7">
    <location>
        <position position="64"/>
    </location>
    <ligand>
        <name>substrate</name>
    </ligand>
</feature>
<dbReference type="RefSeq" id="WP_261615045.1">
    <property type="nucleotide sequence ID" value="NZ_JALIDZ010000003.1"/>
</dbReference>
<keyword evidence="4 7" id="KW-0418">Kinase</keyword>
<comment type="caution">
    <text evidence="9">The sequence shown here is derived from an EMBL/GenBank/DDBJ whole genome shotgun (WGS) entry which is preliminary data.</text>
</comment>
<name>A0AAW5QYM3_9HYPH</name>
<evidence type="ECO:0000256" key="5">
    <source>
        <dbReference type="ARBA" id="ARBA00022840"/>
    </source>
</evidence>
<dbReference type="GO" id="GO:0005524">
    <property type="term" value="F:ATP binding"/>
    <property type="evidence" value="ECO:0007669"/>
    <property type="project" value="UniProtKB-UniRule"/>
</dbReference>
<evidence type="ECO:0000256" key="3">
    <source>
        <dbReference type="ARBA" id="ARBA00022741"/>
    </source>
</evidence>
<organism evidence="9 10">
    <name type="scientific">Microbaculum marinisediminis</name>
    <dbReference type="NCBI Taxonomy" id="2931392"/>
    <lineage>
        <taxon>Bacteria</taxon>
        <taxon>Pseudomonadati</taxon>
        <taxon>Pseudomonadota</taxon>
        <taxon>Alphaproteobacteria</taxon>
        <taxon>Hyphomicrobiales</taxon>
        <taxon>Tepidamorphaceae</taxon>
        <taxon>Microbaculum</taxon>
    </lineage>
</organism>
<dbReference type="GO" id="GO:0009423">
    <property type="term" value="P:chorismate biosynthetic process"/>
    <property type="evidence" value="ECO:0007669"/>
    <property type="project" value="UniProtKB-UniRule"/>
</dbReference>
<dbReference type="GO" id="GO:0005829">
    <property type="term" value="C:cytosol"/>
    <property type="evidence" value="ECO:0007669"/>
    <property type="project" value="TreeGrafter"/>
</dbReference>
<comment type="caution">
    <text evidence="7">Lacks conserved residue(s) required for the propagation of feature annotation.</text>
</comment>
<dbReference type="PRINTS" id="PR01100">
    <property type="entry name" value="SHIKIMTKNASE"/>
</dbReference>
<dbReference type="SUPFAM" id="SSF52540">
    <property type="entry name" value="P-loop containing nucleoside triphosphate hydrolases"/>
    <property type="match status" value="1"/>
</dbReference>
<evidence type="ECO:0000256" key="7">
    <source>
        <dbReference type="HAMAP-Rule" id="MF_00109"/>
    </source>
</evidence>
<feature type="binding site" evidence="7">
    <location>
        <position position="167"/>
    </location>
    <ligand>
        <name>substrate</name>
    </ligand>
</feature>
<evidence type="ECO:0000256" key="1">
    <source>
        <dbReference type="ARBA" id="ARBA00022605"/>
    </source>
</evidence>
<dbReference type="GO" id="GO:0004765">
    <property type="term" value="F:shikimate kinase activity"/>
    <property type="evidence" value="ECO:0007669"/>
    <property type="project" value="UniProtKB-UniRule"/>
</dbReference>
<dbReference type="EMBL" id="JALIDZ010000003">
    <property type="protein sequence ID" value="MCT8971464.1"/>
    <property type="molecule type" value="Genomic_DNA"/>
</dbReference>
<feature type="region of interest" description="Disordered" evidence="8">
    <location>
        <begin position="203"/>
        <end position="231"/>
    </location>
</feature>
<evidence type="ECO:0000256" key="6">
    <source>
        <dbReference type="ARBA" id="ARBA00023141"/>
    </source>
</evidence>
<protein>
    <recommendedName>
        <fullName evidence="7">Shikimate kinase</fullName>
        <shortName evidence="7">SK</shortName>
        <ecNumber evidence="7">2.7.1.71</ecNumber>
    </recommendedName>
</protein>
<dbReference type="Proteomes" id="UP001320898">
    <property type="component" value="Unassembled WGS sequence"/>
</dbReference>
<evidence type="ECO:0000313" key="10">
    <source>
        <dbReference type="Proteomes" id="UP001320898"/>
    </source>
</evidence>
<feature type="binding site" evidence="7">
    <location>
        <position position="88"/>
    </location>
    <ligand>
        <name>substrate</name>
    </ligand>
</feature>
<dbReference type="AlphaFoldDB" id="A0AAW5QYM3"/>
<comment type="function">
    <text evidence="7">Catalyzes the specific phosphorylation of the 3-hydroxyl group of shikimic acid using ATP as a cosubstrate.</text>
</comment>
<evidence type="ECO:0000256" key="8">
    <source>
        <dbReference type="SAM" id="MobiDB-lite"/>
    </source>
</evidence>
<sequence length="231" mass="25023">MPSTRNSPRSARRKAQRGRVPEPAEIRARLGDRSAVLIGMMGAGKSSVGRRLAARLGLPFVDADTEIEAAAGCSISEIFEQHGEAYFRDGERKVIARLLEDGPQVLATGGGAWMNETTRENIAAHGVSVWLNADLDVLLRRVKRRGNRPLLKVEDIDSTLRRLVGERYPVYALADAAVHSRDVPHDVVVNEILAALDRCLPPAADEAASDESAGDQSVSDETTGDDTRMTS</sequence>
<dbReference type="PANTHER" id="PTHR21087:SF16">
    <property type="entry name" value="SHIKIMATE KINASE 1, CHLOROPLASTIC"/>
    <property type="match status" value="1"/>
</dbReference>
<feature type="binding site" evidence="7">
    <location>
        <position position="148"/>
    </location>
    <ligand>
        <name>ATP</name>
        <dbReference type="ChEBI" id="CHEBI:30616"/>
    </ligand>
</feature>
<dbReference type="EC" id="2.7.1.71" evidence="7"/>
<dbReference type="GO" id="GO:0008652">
    <property type="term" value="P:amino acid biosynthetic process"/>
    <property type="evidence" value="ECO:0007669"/>
    <property type="project" value="UniProtKB-KW"/>
</dbReference>
<keyword evidence="7" id="KW-0460">Magnesium</keyword>
<dbReference type="InterPro" id="IPR027417">
    <property type="entry name" value="P-loop_NTPase"/>
</dbReference>
<dbReference type="GO" id="GO:0000287">
    <property type="term" value="F:magnesium ion binding"/>
    <property type="evidence" value="ECO:0007669"/>
    <property type="project" value="UniProtKB-UniRule"/>
</dbReference>
<feature type="binding site" evidence="7">
    <location>
        <position position="46"/>
    </location>
    <ligand>
        <name>Mg(2+)</name>
        <dbReference type="ChEBI" id="CHEBI:18420"/>
    </ligand>
</feature>
<evidence type="ECO:0000313" key="9">
    <source>
        <dbReference type="EMBL" id="MCT8971464.1"/>
    </source>
</evidence>
<dbReference type="InterPro" id="IPR031322">
    <property type="entry name" value="Shikimate/glucono_kinase"/>
</dbReference>
<feature type="region of interest" description="Disordered" evidence="8">
    <location>
        <begin position="1"/>
        <end position="22"/>
    </location>
</feature>
<dbReference type="PANTHER" id="PTHR21087">
    <property type="entry name" value="SHIKIMATE KINASE"/>
    <property type="match status" value="1"/>
</dbReference>
<dbReference type="HAMAP" id="MF_00109">
    <property type="entry name" value="Shikimate_kinase"/>
    <property type="match status" value="1"/>
</dbReference>
<dbReference type="InterPro" id="IPR000623">
    <property type="entry name" value="Shikimate_kinase/TSH1"/>
</dbReference>
<evidence type="ECO:0000256" key="4">
    <source>
        <dbReference type="ARBA" id="ARBA00022777"/>
    </source>
</evidence>